<dbReference type="GO" id="GO:0015074">
    <property type="term" value="P:DNA integration"/>
    <property type="evidence" value="ECO:0007669"/>
    <property type="project" value="UniProtKB-KW"/>
</dbReference>
<dbReference type="Proteomes" id="UP000050437">
    <property type="component" value="Unassembled WGS sequence"/>
</dbReference>
<evidence type="ECO:0000256" key="4">
    <source>
        <dbReference type="ARBA" id="ARBA00023172"/>
    </source>
</evidence>
<evidence type="ECO:0000259" key="7">
    <source>
        <dbReference type="PROSITE" id="PS51900"/>
    </source>
</evidence>
<dbReference type="Gene3D" id="1.10.150.130">
    <property type="match status" value="1"/>
</dbReference>
<evidence type="ECO:0000256" key="2">
    <source>
        <dbReference type="ARBA" id="ARBA00022908"/>
    </source>
</evidence>
<dbReference type="GO" id="GO:0006310">
    <property type="term" value="P:DNA recombination"/>
    <property type="evidence" value="ECO:0007669"/>
    <property type="project" value="UniProtKB-KW"/>
</dbReference>
<feature type="domain" description="Tyr recombinase" evidence="6">
    <location>
        <begin position="222"/>
        <end position="399"/>
    </location>
</feature>
<proteinExistence type="inferred from homology"/>
<evidence type="ECO:0000313" key="9">
    <source>
        <dbReference type="Proteomes" id="UP000050437"/>
    </source>
</evidence>
<dbReference type="EMBL" id="LKKS01000011">
    <property type="protein sequence ID" value="KPM68641.1"/>
    <property type="molecule type" value="Genomic_DNA"/>
</dbReference>
<dbReference type="GO" id="GO:0003677">
    <property type="term" value="F:DNA binding"/>
    <property type="evidence" value="ECO:0007669"/>
    <property type="project" value="UniProtKB-UniRule"/>
</dbReference>
<dbReference type="RefSeq" id="WP_054571912.1">
    <property type="nucleotide sequence ID" value="NZ_LKKS01000011.1"/>
</dbReference>
<feature type="domain" description="Core-binding (CB)" evidence="7">
    <location>
        <begin position="120"/>
        <end position="199"/>
    </location>
</feature>
<dbReference type="InterPro" id="IPR002104">
    <property type="entry name" value="Integrase_catalytic"/>
</dbReference>
<dbReference type="PROSITE" id="PS51900">
    <property type="entry name" value="CB"/>
    <property type="match status" value="1"/>
</dbReference>
<dbReference type="Pfam" id="PF22022">
    <property type="entry name" value="Phage_int_M"/>
    <property type="match status" value="1"/>
</dbReference>
<evidence type="ECO:0000259" key="6">
    <source>
        <dbReference type="PROSITE" id="PS51898"/>
    </source>
</evidence>
<dbReference type="PROSITE" id="PS51898">
    <property type="entry name" value="TYR_RECOMBINASE"/>
    <property type="match status" value="1"/>
</dbReference>
<keyword evidence="2" id="KW-0229">DNA integration</keyword>
<name>A0A0P7DLK3_PSEPU</name>
<evidence type="ECO:0000256" key="5">
    <source>
        <dbReference type="PROSITE-ProRule" id="PRU01248"/>
    </source>
</evidence>
<dbReference type="InterPro" id="IPR053876">
    <property type="entry name" value="Phage_int_M"/>
</dbReference>
<dbReference type="Pfam" id="PF00589">
    <property type="entry name" value="Phage_integrase"/>
    <property type="match status" value="1"/>
</dbReference>
<dbReference type="PANTHER" id="PTHR30629:SF2">
    <property type="entry name" value="PROPHAGE INTEGRASE INTS-RELATED"/>
    <property type="match status" value="1"/>
</dbReference>
<dbReference type="AlphaFoldDB" id="A0A0P7DLK3"/>
<dbReference type="InterPro" id="IPR025166">
    <property type="entry name" value="Integrase_DNA_bind_dom"/>
</dbReference>
<accession>A0A0P7DLK3</accession>
<reference evidence="8 9" key="1">
    <citation type="submission" date="2015-10" db="EMBL/GenBank/DDBJ databases">
        <title>Pseudomonas putida clinical strains.</title>
        <authorList>
            <person name="Molina L."/>
            <person name="Udaondo Z."/>
        </authorList>
    </citation>
    <scope>NUCLEOTIDE SEQUENCE [LARGE SCALE GENOMIC DNA]</scope>
    <source>
        <strain evidence="8 9">HB13667</strain>
    </source>
</reference>
<sequence length="422" mass="48485">MPLTDTECRTAKPKEKPYKLTDGNGLYLEVKPNGVKAWRYRFELSDGSARKESVFAIGEYVIATKGETPEQSEERRRGRRFTLSEARDERVKARSLVVQGINPAHHRQHERVKREHERTITFEAVTKEWLSLKEWEEITKSRRLNMLKRVVFPKIGNLPIKTITPAHVLEVLKGAAQDNGPSVAAEAKRTMSGVFELAISTLRANSDPVHPVRKALPANKTQHKRPLSTDEIGQLLRDVESHGGRHETLCAFRLMWLTLCRPNEAVEAQWSEFDLDKGLWRIPAERMKKRKEHTTPLPRQALEMLQTLQGITGKYTHVFPHRDERTRPMVSASFRQMLNTLGWGGKYSPHATRTTGSTRLNEMGFSADWIERQLAHTEPNAVRRTYNHAEYLIDRAKMMQQWADMLDSWKTNNTASENATAH</sequence>
<dbReference type="Pfam" id="PF13356">
    <property type="entry name" value="Arm-DNA-bind_3"/>
    <property type="match status" value="1"/>
</dbReference>
<dbReference type="InterPro" id="IPR010998">
    <property type="entry name" value="Integrase_recombinase_N"/>
</dbReference>
<dbReference type="PANTHER" id="PTHR30629">
    <property type="entry name" value="PROPHAGE INTEGRASE"/>
    <property type="match status" value="1"/>
</dbReference>
<dbReference type="InterPro" id="IPR050808">
    <property type="entry name" value="Phage_Integrase"/>
</dbReference>
<dbReference type="Gene3D" id="1.10.443.10">
    <property type="entry name" value="Intergrase catalytic core"/>
    <property type="match status" value="1"/>
</dbReference>
<organism evidence="8 9">
    <name type="scientific">Pseudomonas putida</name>
    <name type="common">Arthrobacter siderocapsulatus</name>
    <dbReference type="NCBI Taxonomy" id="303"/>
    <lineage>
        <taxon>Bacteria</taxon>
        <taxon>Pseudomonadati</taxon>
        <taxon>Pseudomonadota</taxon>
        <taxon>Gammaproteobacteria</taxon>
        <taxon>Pseudomonadales</taxon>
        <taxon>Pseudomonadaceae</taxon>
        <taxon>Pseudomonas</taxon>
    </lineage>
</organism>
<dbReference type="SUPFAM" id="SSF56349">
    <property type="entry name" value="DNA breaking-rejoining enzymes"/>
    <property type="match status" value="1"/>
</dbReference>
<dbReference type="InterPro" id="IPR044068">
    <property type="entry name" value="CB"/>
</dbReference>
<keyword evidence="4" id="KW-0233">DNA recombination</keyword>
<dbReference type="InterPro" id="IPR011010">
    <property type="entry name" value="DNA_brk_join_enz"/>
</dbReference>
<keyword evidence="3 5" id="KW-0238">DNA-binding</keyword>
<comment type="similarity">
    <text evidence="1">Belongs to the 'phage' integrase family.</text>
</comment>
<protein>
    <submittedName>
        <fullName evidence="8">Integrase</fullName>
    </submittedName>
</protein>
<dbReference type="Gene3D" id="3.30.160.390">
    <property type="entry name" value="Integrase, DNA-binding domain"/>
    <property type="match status" value="1"/>
</dbReference>
<dbReference type="InterPro" id="IPR013762">
    <property type="entry name" value="Integrase-like_cat_sf"/>
</dbReference>
<evidence type="ECO:0000313" key="8">
    <source>
        <dbReference type="EMBL" id="KPM68641.1"/>
    </source>
</evidence>
<evidence type="ECO:0000256" key="3">
    <source>
        <dbReference type="ARBA" id="ARBA00023125"/>
    </source>
</evidence>
<gene>
    <name evidence="8" type="ORF">HB13667_01140</name>
</gene>
<dbReference type="CDD" id="cd00801">
    <property type="entry name" value="INT_P4_C"/>
    <property type="match status" value="1"/>
</dbReference>
<evidence type="ECO:0000256" key="1">
    <source>
        <dbReference type="ARBA" id="ARBA00008857"/>
    </source>
</evidence>
<comment type="caution">
    <text evidence="8">The sequence shown here is derived from an EMBL/GenBank/DDBJ whole genome shotgun (WGS) entry which is preliminary data.</text>
</comment>
<dbReference type="InterPro" id="IPR038488">
    <property type="entry name" value="Integrase_DNA-bd_sf"/>
</dbReference>